<gene>
    <name evidence="2" type="ORF">CAEBREN_13640</name>
</gene>
<protein>
    <recommendedName>
        <fullName evidence="4">Serpentine Receptor, class Z</fullName>
    </recommendedName>
</protein>
<evidence type="ECO:0008006" key="4">
    <source>
        <dbReference type="Google" id="ProtNLM"/>
    </source>
</evidence>
<dbReference type="OrthoDB" id="5872645at2759"/>
<dbReference type="PANTHER" id="PTHR31720:SF3">
    <property type="entry name" value="SERPENTINE RECEPTOR, CLASS Z-RELATED"/>
    <property type="match status" value="1"/>
</dbReference>
<dbReference type="eggNOG" id="ENOG502R219">
    <property type="taxonomic scope" value="Eukaryota"/>
</dbReference>
<dbReference type="PANTHER" id="PTHR31720">
    <property type="entry name" value="SERPENTINE RECEPTOR, CLASS Z-RELATED"/>
    <property type="match status" value="1"/>
</dbReference>
<dbReference type="HOGENOM" id="CLU_056063_3_0_1"/>
<dbReference type="Pfam" id="PF10325">
    <property type="entry name" value="7TM_GPCR_Srz"/>
    <property type="match status" value="1"/>
</dbReference>
<feature type="transmembrane region" description="Helical" evidence="1">
    <location>
        <begin position="105"/>
        <end position="126"/>
    </location>
</feature>
<dbReference type="AlphaFoldDB" id="G0NQ56"/>
<feature type="transmembrane region" description="Helical" evidence="1">
    <location>
        <begin position="55"/>
        <end position="71"/>
    </location>
</feature>
<feature type="transmembrane region" description="Helical" evidence="1">
    <location>
        <begin position="179"/>
        <end position="202"/>
    </location>
</feature>
<keyword evidence="3" id="KW-1185">Reference proteome</keyword>
<accession>G0NQ56</accession>
<feature type="transmembrane region" description="Helical" evidence="1">
    <location>
        <begin position="214"/>
        <end position="234"/>
    </location>
</feature>
<feature type="transmembrane region" description="Helical" evidence="1">
    <location>
        <begin position="138"/>
        <end position="159"/>
    </location>
</feature>
<dbReference type="InterPro" id="IPR018817">
    <property type="entry name" value="7TM_GPCR_serpentine_rcpt_Srz"/>
</dbReference>
<dbReference type="InParanoid" id="G0NQ56"/>
<sequence length="282" mass="32618">MFIDSSYNFDTVEKDRHLMINHFYKSLRFFYVSIPITYFLILLGIKLFELYESNVIIVLVLAISISLSYLFVKVYHFLLSFLAFQRFCLYFFPKSEKVLSIKQSSLNKLVYLAYTLFAIQDIWYIFHHHGEYYLSFPNMHISLAILLMASSLLYVPIYLSVRKLGHLMSAQMNAPQKFIFWQTAVVAIGKLHSLLFLLINILNGAIETQYLYQFMSMLDVTVIPAVLQVTYLGCNKRNLDLLLNSYKSKRFLKTLCCCGGSTQVQPIDGSGDKTTVYAIPVN</sequence>
<organism evidence="3">
    <name type="scientific">Caenorhabditis brenneri</name>
    <name type="common">Nematode worm</name>
    <dbReference type="NCBI Taxonomy" id="135651"/>
    <lineage>
        <taxon>Eukaryota</taxon>
        <taxon>Metazoa</taxon>
        <taxon>Ecdysozoa</taxon>
        <taxon>Nematoda</taxon>
        <taxon>Chromadorea</taxon>
        <taxon>Rhabditida</taxon>
        <taxon>Rhabditina</taxon>
        <taxon>Rhabditomorpha</taxon>
        <taxon>Rhabditoidea</taxon>
        <taxon>Rhabditidae</taxon>
        <taxon>Peloderinae</taxon>
        <taxon>Caenorhabditis</taxon>
    </lineage>
</organism>
<evidence type="ECO:0000313" key="3">
    <source>
        <dbReference type="Proteomes" id="UP000008068"/>
    </source>
</evidence>
<evidence type="ECO:0000256" key="1">
    <source>
        <dbReference type="SAM" id="Phobius"/>
    </source>
</evidence>
<keyword evidence="1" id="KW-1133">Transmembrane helix</keyword>
<proteinExistence type="predicted"/>
<dbReference type="Proteomes" id="UP000008068">
    <property type="component" value="Unassembled WGS sequence"/>
</dbReference>
<name>G0NQ56_CAEBE</name>
<evidence type="ECO:0000313" key="2">
    <source>
        <dbReference type="EMBL" id="EGT35506.1"/>
    </source>
</evidence>
<feature type="transmembrane region" description="Helical" evidence="1">
    <location>
        <begin position="29"/>
        <end position="48"/>
    </location>
</feature>
<reference evidence="3" key="1">
    <citation type="submission" date="2011-07" db="EMBL/GenBank/DDBJ databases">
        <authorList>
            <consortium name="Caenorhabditis brenneri Sequencing and Analysis Consortium"/>
            <person name="Wilson R.K."/>
        </authorList>
    </citation>
    <scope>NUCLEOTIDE SEQUENCE [LARGE SCALE GENOMIC DNA]</scope>
    <source>
        <strain evidence="3">PB2801</strain>
    </source>
</reference>
<keyword evidence="1" id="KW-0472">Membrane</keyword>
<keyword evidence="1" id="KW-0812">Transmembrane</keyword>
<dbReference type="EMBL" id="GL379923">
    <property type="protein sequence ID" value="EGT35506.1"/>
    <property type="molecule type" value="Genomic_DNA"/>
</dbReference>
<dbReference type="OMA" id="MFIDSSY"/>